<name>A0A816Y727_9BILA</name>
<evidence type="ECO:0000256" key="2">
    <source>
        <dbReference type="SAM" id="Phobius"/>
    </source>
</evidence>
<keyword evidence="2" id="KW-0812">Transmembrane</keyword>
<feature type="signal peptide" evidence="3">
    <location>
        <begin position="1"/>
        <end position="23"/>
    </location>
</feature>
<evidence type="ECO:0000256" key="3">
    <source>
        <dbReference type="SAM" id="SignalP"/>
    </source>
</evidence>
<protein>
    <submittedName>
        <fullName evidence="4">Uncharacterized protein</fullName>
    </submittedName>
</protein>
<evidence type="ECO:0000256" key="1">
    <source>
        <dbReference type="SAM" id="MobiDB-lite"/>
    </source>
</evidence>
<keyword evidence="3" id="KW-0732">Signal</keyword>
<gene>
    <name evidence="4" type="ORF">XDN619_LOCUS29644</name>
</gene>
<sequence>MQWTSRIMFLVILQLLLITDTHGSASRRRRRRRQTSGSLYGTNAGLGSSAPAGYNYPANTNFDGIHMNNLDARDLYQNSLFSSSVDHNPLQSVNLYGLPRQPQDQVFGTNGQSSPNALFSGSAYYPGSAGGSSLFPSNTEMGYPPNPNQVLATKDFLSPTSNINNNLFANNRELSPNRNTYFGSMDVYPNRNSWSNTNTVNRYNQNAANGWPANRNNNKQNSNAYYYNGSYRLAISYFIFVLSLSITMFSKL</sequence>
<reference evidence="4" key="1">
    <citation type="submission" date="2021-02" db="EMBL/GenBank/DDBJ databases">
        <authorList>
            <person name="Nowell W R."/>
        </authorList>
    </citation>
    <scope>NUCLEOTIDE SEQUENCE</scope>
</reference>
<evidence type="ECO:0000313" key="5">
    <source>
        <dbReference type="Proteomes" id="UP000663887"/>
    </source>
</evidence>
<dbReference type="Proteomes" id="UP000663887">
    <property type="component" value="Unassembled WGS sequence"/>
</dbReference>
<keyword evidence="2" id="KW-1133">Transmembrane helix</keyword>
<feature type="compositionally biased region" description="Basic residues" evidence="1">
    <location>
        <begin position="25"/>
        <end position="34"/>
    </location>
</feature>
<feature type="region of interest" description="Disordered" evidence="1">
    <location>
        <begin position="23"/>
        <end position="44"/>
    </location>
</feature>
<evidence type="ECO:0000313" key="4">
    <source>
        <dbReference type="EMBL" id="CAF2156217.1"/>
    </source>
</evidence>
<keyword evidence="2" id="KW-0472">Membrane</keyword>
<proteinExistence type="predicted"/>
<feature type="chain" id="PRO_5033044790" evidence="3">
    <location>
        <begin position="24"/>
        <end position="252"/>
    </location>
</feature>
<feature type="transmembrane region" description="Helical" evidence="2">
    <location>
        <begin position="229"/>
        <end position="249"/>
    </location>
</feature>
<dbReference type="AlphaFoldDB" id="A0A816Y727"/>
<comment type="caution">
    <text evidence="4">The sequence shown here is derived from an EMBL/GenBank/DDBJ whole genome shotgun (WGS) entry which is preliminary data.</text>
</comment>
<dbReference type="EMBL" id="CAJNRG010014486">
    <property type="protein sequence ID" value="CAF2156217.1"/>
    <property type="molecule type" value="Genomic_DNA"/>
</dbReference>
<accession>A0A816Y727</accession>
<organism evidence="4 5">
    <name type="scientific">Rotaria magnacalcarata</name>
    <dbReference type="NCBI Taxonomy" id="392030"/>
    <lineage>
        <taxon>Eukaryota</taxon>
        <taxon>Metazoa</taxon>
        <taxon>Spiralia</taxon>
        <taxon>Gnathifera</taxon>
        <taxon>Rotifera</taxon>
        <taxon>Eurotatoria</taxon>
        <taxon>Bdelloidea</taxon>
        <taxon>Philodinida</taxon>
        <taxon>Philodinidae</taxon>
        <taxon>Rotaria</taxon>
    </lineage>
</organism>